<dbReference type="GO" id="GO:0005737">
    <property type="term" value="C:cytoplasm"/>
    <property type="evidence" value="ECO:0007669"/>
    <property type="project" value="UniProtKB-ARBA"/>
</dbReference>
<evidence type="ECO:0000313" key="4">
    <source>
        <dbReference type="Proteomes" id="UP000198755"/>
    </source>
</evidence>
<dbReference type="Proteomes" id="UP000198755">
    <property type="component" value="Unassembled WGS sequence"/>
</dbReference>
<evidence type="ECO:0000259" key="1">
    <source>
        <dbReference type="Pfam" id="PF01243"/>
    </source>
</evidence>
<reference evidence="3 4" key="1">
    <citation type="submission" date="2016-10" db="EMBL/GenBank/DDBJ databases">
        <authorList>
            <person name="de Groot N.N."/>
        </authorList>
    </citation>
    <scope>NUCLEOTIDE SEQUENCE [LARGE SCALE GENOMIC DNA]</scope>
    <source>
        <strain evidence="3 4">NE2</strain>
    </source>
</reference>
<feature type="domain" description="Pyridoxamine 5'-phosphate oxidase N-terminal" evidence="1">
    <location>
        <begin position="21"/>
        <end position="146"/>
    </location>
</feature>
<proteinExistence type="predicted"/>
<sequence length="255" mass="27326">MTDTSPQFPPAHDSPYDGLAEAKQLLRTIRSGALATLSAPDGKPFVSLVNVATMPDGRPVLLMSRLSAHTRHLEADPRLSLLLASSGEGDPLSHPRLTLVGTAERANDSAMWSALRSRFLAKHPKSALYADFTDFSFWLVSFETAHLNGGFGRAGNYKGAALLTPLDEAGEVVAGEEQALAHMNADHRDALALYARVYAGKADGPWTATGLDPEGLDLALGDQTARIRFPESVDTLKTLRSALIKLGENARAKNL</sequence>
<dbReference type="STRING" id="1612308.SAMN05444581_103212"/>
<dbReference type="Pfam" id="PF10615">
    <property type="entry name" value="DUF2470"/>
    <property type="match status" value="1"/>
</dbReference>
<organism evidence="3 4">
    <name type="scientific">Methylocapsa palsarum</name>
    <dbReference type="NCBI Taxonomy" id="1612308"/>
    <lineage>
        <taxon>Bacteria</taxon>
        <taxon>Pseudomonadati</taxon>
        <taxon>Pseudomonadota</taxon>
        <taxon>Alphaproteobacteria</taxon>
        <taxon>Hyphomicrobiales</taxon>
        <taxon>Beijerinckiaceae</taxon>
        <taxon>Methylocapsa</taxon>
    </lineage>
</organism>
<dbReference type="Gene3D" id="2.30.110.10">
    <property type="entry name" value="Electron Transport, Fmn-binding Protein, Chain A"/>
    <property type="match status" value="1"/>
</dbReference>
<dbReference type="Pfam" id="PF01243">
    <property type="entry name" value="PNPOx_N"/>
    <property type="match status" value="1"/>
</dbReference>
<dbReference type="RefSeq" id="WP_091679536.1">
    <property type="nucleotide sequence ID" value="NZ_FOSN01000003.1"/>
</dbReference>
<keyword evidence="4" id="KW-1185">Reference proteome</keyword>
<evidence type="ECO:0000313" key="3">
    <source>
        <dbReference type="EMBL" id="SFK20016.1"/>
    </source>
</evidence>
<dbReference type="Gene3D" id="3.20.180.10">
    <property type="entry name" value="PNP-oxidase-like"/>
    <property type="match status" value="1"/>
</dbReference>
<dbReference type="InterPro" id="IPR019595">
    <property type="entry name" value="DUF2470"/>
</dbReference>
<dbReference type="InterPro" id="IPR012349">
    <property type="entry name" value="Split_barrel_FMN-bd"/>
</dbReference>
<name>A0A1I3XLW1_9HYPH</name>
<dbReference type="PANTHER" id="PTHR13343">
    <property type="entry name" value="CREG1 PROTEIN"/>
    <property type="match status" value="1"/>
</dbReference>
<dbReference type="InterPro" id="IPR037119">
    <property type="entry name" value="Haem_oxidase_HugZ-like_sf"/>
</dbReference>
<feature type="domain" description="DUF2470" evidence="2">
    <location>
        <begin position="177"/>
        <end position="246"/>
    </location>
</feature>
<dbReference type="InterPro" id="IPR011576">
    <property type="entry name" value="Pyridox_Oxase_N"/>
</dbReference>
<dbReference type="PANTHER" id="PTHR13343:SF17">
    <property type="entry name" value="CELLULAR REPRESSOR OF E1A-STIMULATED GENES, ISOFORM A"/>
    <property type="match status" value="1"/>
</dbReference>
<dbReference type="EMBL" id="FOSN01000003">
    <property type="protein sequence ID" value="SFK20016.1"/>
    <property type="molecule type" value="Genomic_DNA"/>
</dbReference>
<dbReference type="OrthoDB" id="9814594at2"/>
<dbReference type="SUPFAM" id="SSF50475">
    <property type="entry name" value="FMN-binding split barrel"/>
    <property type="match status" value="1"/>
</dbReference>
<evidence type="ECO:0000259" key="2">
    <source>
        <dbReference type="Pfam" id="PF10615"/>
    </source>
</evidence>
<protein>
    <submittedName>
        <fullName evidence="3">Uncharacterized protein</fullName>
    </submittedName>
</protein>
<gene>
    <name evidence="3" type="ORF">SAMN05444581_103212</name>
</gene>
<accession>A0A1I3XLW1</accession>
<dbReference type="AlphaFoldDB" id="A0A1I3XLW1"/>